<dbReference type="EMBL" id="BAABBW010000004">
    <property type="protein sequence ID" value="GAA4176470.1"/>
    <property type="molecule type" value="Genomic_DNA"/>
</dbReference>
<dbReference type="SUPFAM" id="SSF55144">
    <property type="entry name" value="LigT-like"/>
    <property type="match status" value="1"/>
</dbReference>
<dbReference type="InterPro" id="IPR009097">
    <property type="entry name" value="Cyclic_Pdiesterase"/>
</dbReference>
<reference evidence="2" key="1">
    <citation type="journal article" date="2019" name="Int. J. Syst. Evol. Microbiol.">
        <title>The Global Catalogue of Microorganisms (GCM) 10K type strain sequencing project: providing services to taxonomists for standard genome sequencing and annotation.</title>
        <authorList>
            <consortium name="The Broad Institute Genomics Platform"/>
            <consortium name="The Broad Institute Genome Sequencing Center for Infectious Disease"/>
            <person name="Wu L."/>
            <person name="Ma J."/>
        </authorList>
    </citation>
    <scope>NUCLEOTIDE SEQUENCE [LARGE SCALE GENOMIC DNA]</scope>
    <source>
        <strain evidence="2">JCM 17591</strain>
    </source>
</reference>
<dbReference type="Proteomes" id="UP001501079">
    <property type="component" value="Unassembled WGS sequence"/>
</dbReference>
<evidence type="ECO:0000313" key="1">
    <source>
        <dbReference type="EMBL" id="GAA4176470.1"/>
    </source>
</evidence>
<evidence type="ECO:0000313" key="2">
    <source>
        <dbReference type="Proteomes" id="UP001501079"/>
    </source>
</evidence>
<dbReference type="Pfam" id="PF13563">
    <property type="entry name" value="2_5_RNA_ligase2"/>
    <property type="match status" value="1"/>
</dbReference>
<accession>A0ABP8A2T7</accession>
<evidence type="ECO:0008006" key="3">
    <source>
        <dbReference type="Google" id="ProtNLM"/>
    </source>
</evidence>
<dbReference type="RefSeq" id="WP_344754646.1">
    <property type="nucleotide sequence ID" value="NZ_BAABBW010000004.1"/>
</dbReference>
<name>A0ABP8A2T7_9MICO</name>
<keyword evidence="2" id="KW-1185">Reference proteome</keyword>
<protein>
    <recommendedName>
        <fullName evidence="3">2'-5' RNA ligase family protein</fullName>
    </recommendedName>
</protein>
<sequence length="190" mass="21196">MTAAQSIRQFKAVTDALGIEVSELGCVMLPVSSFDVFDGREGLLDQADLYTSTNPEHWWVDGAVAAKGGHVTLLYGLLQRAWQIEDQVRAVLADWEPPAQLSVSHVEVFDSPDPDEPYGCVVARLDVTRELADAHARLSFLPHVDTFPEYKPHVTLAYVKRRKAHDWADLLNLDTLTFDVIPELDLGKRS</sequence>
<gene>
    <name evidence="1" type="ORF">GCM10022287_23740</name>
</gene>
<proteinExistence type="predicted"/>
<organism evidence="1 2">
    <name type="scientific">Gryllotalpicola koreensis</name>
    <dbReference type="NCBI Taxonomy" id="993086"/>
    <lineage>
        <taxon>Bacteria</taxon>
        <taxon>Bacillati</taxon>
        <taxon>Actinomycetota</taxon>
        <taxon>Actinomycetes</taxon>
        <taxon>Micrococcales</taxon>
        <taxon>Microbacteriaceae</taxon>
        <taxon>Gryllotalpicola</taxon>
    </lineage>
</organism>
<dbReference type="Gene3D" id="3.90.1140.10">
    <property type="entry name" value="Cyclic phosphodiesterase"/>
    <property type="match status" value="1"/>
</dbReference>
<comment type="caution">
    <text evidence="1">The sequence shown here is derived from an EMBL/GenBank/DDBJ whole genome shotgun (WGS) entry which is preliminary data.</text>
</comment>